<name>A0AAD4KK67_9EURO</name>
<organism evidence="1 2">
    <name type="scientific">Talaromyces proteolyticus</name>
    <dbReference type="NCBI Taxonomy" id="1131652"/>
    <lineage>
        <taxon>Eukaryota</taxon>
        <taxon>Fungi</taxon>
        <taxon>Dikarya</taxon>
        <taxon>Ascomycota</taxon>
        <taxon>Pezizomycotina</taxon>
        <taxon>Eurotiomycetes</taxon>
        <taxon>Eurotiomycetidae</taxon>
        <taxon>Eurotiales</taxon>
        <taxon>Trichocomaceae</taxon>
        <taxon>Talaromyces</taxon>
        <taxon>Talaromyces sect. Bacilispori</taxon>
    </lineage>
</organism>
<dbReference type="AlphaFoldDB" id="A0AAD4KK67"/>
<gene>
    <name evidence="1" type="ORF">BGW36DRAFT_436650</name>
</gene>
<proteinExistence type="predicted"/>
<sequence>MTETPNISPYFACSANALTRLVRLYDDERNGEPKMTSADIVPEIEEWLARQGFTKDEDILELEEAGTSLVHACLMLAQELPRCPAQYKASRGSKVIPPLVRKPGVTYDPDQRGLVRKLYQRVNCSKEIQDEPAKVFEASSIEAQNTTPQILDNEVELDDIIQHLEISEQDQIEASEIVKTDEGFCLAVASNDLGRSHRRYLWSDNSQSMRVDRLRESLLAGREFKAGWRDGCIHVHVHTTMRLSVVAPRKEFSRVLVQVELTENERHPQVWAVQARNDEPASRLAFKITIIYPGGQEGDEVVLYPQDRYAAAPYKANGFVDWINGDNPEAIASRPRRHLHIPNIAEGVPEHLKQFIGGGYTDDKAQGFKLFHDITRNGSVQLTCARI</sequence>
<comment type="caution">
    <text evidence="1">The sequence shown here is derived from an EMBL/GenBank/DDBJ whole genome shotgun (WGS) entry which is preliminary data.</text>
</comment>
<reference evidence="1" key="1">
    <citation type="submission" date="2021-12" db="EMBL/GenBank/DDBJ databases">
        <title>Convergent genome expansion in fungi linked to evolution of root-endophyte symbiosis.</title>
        <authorList>
            <consortium name="DOE Joint Genome Institute"/>
            <person name="Ke Y.-H."/>
            <person name="Bonito G."/>
            <person name="Liao H.-L."/>
            <person name="Looney B."/>
            <person name="Rojas-Flechas A."/>
            <person name="Nash J."/>
            <person name="Hameed K."/>
            <person name="Schadt C."/>
            <person name="Martin F."/>
            <person name="Crous P.W."/>
            <person name="Miettinen O."/>
            <person name="Magnuson J.K."/>
            <person name="Labbe J."/>
            <person name="Jacobson D."/>
            <person name="Doktycz M.J."/>
            <person name="Veneault-Fourrey C."/>
            <person name="Kuo A."/>
            <person name="Mondo S."/>
            <person name="Calhoun S."/>
            <person name="Riley R."/>
            <person name="Ohm R."/>
            <person name="LaButti K."/>
            <person name="Andreopoulos B."/>
            <person name="Pangilinan J."/>
            <person name="Nolan M."/>
            <person name="Tritt A."/>
            <person name="Clum A."/>
            <person name="Lipzen A."/>
            <person name="Daum C."/>
            <person name="Barry K."/>
            <person name="Grigoriev I.V."/>
            <person name="Vilgalys R."/>
        </authorList>
    </citation>
    <scope>NUCLEOTIDE SEQUENCE</scope>
    <source>
        <strain evidence="1">PMI_201</strain>
    </source>
</reference>
<protein>
    <submittedName>
        <fullName evidence="1">Uncharacterized protein</fullName>
    </submittedName>
</protein>
<dbReference type="RefSeq" id="XP_046068766.1">
    <property type="nucleotide sequence ID" value="XM_046221454.1"/>
</dbReference>
<evidence type="ECO:0000313" key="2">
    <source>
        <dbReference type="Proteomes" id="UP001201262"/>
    </source>
</evidence>
<dbReference type="Proteomes" id="UP001201262">
    <property type="component" value="Unassembled WGS sequence"/>
</dbReference>
<dbReference type="GeneID" id="70251741"/>
<accession>A0AAD4KK67</accession>
<keyword evidence="2" id="KW-1185">Reference proteome</keyword>
<evidence type="ECO:0000313" key="1">
    <source>
        <dbReference type="EMBL" id="KAH8692893.1"/>
    </source>
</evidence>
<dbReference type="EMBL" id="JAJTJA010000010">
    <property type="protein sequence ID" value="KAH8692893.1"/>
    <property type="molecule type" value="Genomic_DNA"/>
</dbReference>